<evidence type="ECO:0000259" key="8">
    <source>
        <dbReference type="Pfam" id="PF01467"/>
    </source>
</evidence>
<proteinExistence type="inferred from homology"/>
<dbReference type="GO" id="GO:0005737">
    <property type="term" value="C:cytoplasm"/>
    <property type="evidence" value="ECO:0007669"/>
    <property type="project" value="UniProtKB-SubCell"/>
</dbReference>
<dbReference type="InterPro" id="IPR014729">
    <property type="entry name" value="Rossmann-like_a/b/a_fold"/>
</dbReference>
<dbReference type="EMBL" id="CP096115">
    <property type="protein sequence ID" value="UUX92005.1"/>
    <property type="molecule type" value="Genomic_DNA"/>
</dbReference>
<dbReference type="Gene3D" id="3.40.50.620">
    <property type="entry name" value="HUPs"/>
    <property type="match status" value="1"/>
</dbReference>
<dbReference type="RefSeq" id="WP_257742156.1">
    <property type="nucleotide sequence ID" value="NZ_CP096115.1"/>
</dbReference>
<sequence>MKVMVGGTFDPLHDGHKKLLSRSFEIAGENGSVTVGLTADGFANRKTHPIRPFEVRKSELTEFLDSAGYRSRYEVEVLNDRFGSALVSDFDALVVSEETFKTGMEINQIRKEKGQKKVDIHQITCVLADDGRWISSTRIWNGEIDNKGHLVNKK</sequence>
<gene>
    <name evidence="7" type="primary">coaD</name>
    <name evidence="9" type="ORF">L6E24_11650</name>
</gene>
<comment type="subcellular location">
    <subcellularLocation>
        <location evidence="7">Cytoplasm</location>
    </subcellularLocation>
</comment>
<dbReference type="AlphaFoldDB" id="A0A9E7PLA4"/>
<dbReference type="GO" id="GO:0004595">
    <property type="term" value="F:pantetheine-phosphate adenylyltransferase activity"/>
    <property type="evidence" value="ECO:0007669"/>
    <property type="project" value="UniProtKB-UniRule"/>
</dbReference>
<comment type="pathway">
    <text evidence="7">Cofactor biosynthesis; coenzyme A biosynthesis.</text>
</comment>
<evidence type="ECO:0000256" key="5">
    <source>
        <dbReference type="ARBA" id="ARBA00022840"/>
    </source>
</evidence>
<comment type="similarity">
    <text evidence="7">Belongs to the eukaryotic CoaD family.</text>
</comment>
<evidence type="ECO:0000256" key="1">
    <source>
        <dbReference type="ARBA" id="ARBA00022490"/>
    </source>
</evidence>
<dbReference type="GeneID" id="74308365"/>
<dbReference type="KEGG" id="mend:L6E24_11650"/>
<dbReference type="Pfam" id="PF01467">
    <property type="entry name" value="CTP_transf_like"/>
    <property type="match status" value="1"/>
</dbReference>
<keyword evidence="4 7" id="KW-0547">Nucleotide-binding</keyword>
<dbReference type="SUPFAM" id="SSF52374">
    <property type="entry name" value="Nucleotidylyl transferase"/>
    <property type="match status" value="1"/>
</dbReference>
<comment type="catalytic activity">
    <reaction evidence="7">
        <text>(R)-4'-phosphopantetheine + ATP + H(+) = 3'-dephospho-CoA + diphosphate</text>
        <dbReference type="Rhea" id="RHEA:19801"/>
        <dbReference type="ChEBI" id="CHEBI:15378"/>
        <dbReference type="ChEBI" id="CHEBI:30616"/>
        <dbReference type="ChEBI" id="CHEBI:33019"/>
        <dbReference type="ChEBI" id="CHEBI:57328"/>
        <dbReference type="ChEBI" id="CHEBI:61723"/>
        <dbReference type="EC" id="2.7.7.3"/>
    </reaction>
</comment>
<dbReference type="Proteomes" id="UP001060368">
    <property type="component" value="Chromosome"/>
</dbReference>
<dbReference type="NCBIfam" id="TIGR00125">
    <property type="entry name" value="cyt_tran_rel"/>
    <property type="match status" value="1"/>
</dbReference>
<keyword evidence="1 7" id="KW-0963">Cytoplasm</keyword>
<evidence type="ECO:0000256" key="4">
    <source>
        <dbReference type="ARBA" id="ARBA00022741"/>
    </source>
</evidence>
<evidence type="ECO:0000256" key="3">
    <source>
        <dbReference type="ARBA" id="ARBA00022695"/>
    </source>
</evidence>
<feature type="domain" description="Cytidyltransferase-like" evidence="8">
    <location>
        <begin position="4"/>
        <end position="139"/>
    </location>
</feature>
<evidence type="ECO:0000313" key="9">
    <source>
        <dbReference type="EMBL" id="UUX92005.1"/>
    </source>
</evidence>
<reference evidence="9" key="1">
    <citation type="submission" date="2022-04" db="EMBL/GenBank/DDBJ databases">
        <title>Complete genome of Methanoplanus endosymbiosus DSM 3599.</title>
        <authorList>
            <person name="Chen S.-C."/>
            <person name="You Y.-T."/>
            <person name="Zhou Y.-Z."/>
            <person name="Lai M.-C."/>
        </authorList>
    </citation>
    <scope>NUCLEOTIDE SEQUENCE</scope>
    <source>
        <strain evidence="9">DSM 3599</strain>
    </source>
</reference>
<organism evidence="9 10">
    <name type="scientific">Methanoplanus endosymbiosus</name>
    <dbReference type="NCBI Taxonomy" id="33865"/>
    <lineage>
        <taxon>Archaea</taxon>
        <taxon>Methanobacteriati</taxon>
        <taxon>Methanobacteriota</taxon>
        <taxon>Stenosarchaea group</taxon>
        <taxon>Methanomicrobia</taxon>
        <taxon>Methanomicrobiales</taxon>
        <taxon>Methanomicrobiaceae</taxon>
        <taxon>Methanoplanus</taxon>
    </lineage>
</organism>
<dbReference type="NCBIfam" id="NF001985">
    <property type="entry name" value="PRK00777.1"/>
    <property type="match status" value="1"/>
</dbReference>
<dbReference type="HAMAP" id="MF_00647">
    <property type="entry name" value="PPAT_arch"/>
    <property type="match status" value="1"/>
</dbReference>
<protein>
    <recommendedName>
        <fullName evidence="7">Phosphopantetheine adenylyltransferase</fullName>
        <ecNumber evidence="7">2.7.7.3</ecNumber>
    </recommendedName>
    <alternativeName>
        <fullName evidence="7">Dephospho-CoA pyrophosphorylase</fullName>
    </alternativeName>
    <alternativeName>
        <fullName evidence="7">Pantetheine-phosphate adenylyltransferase</fullName>
        <shortName evidence="7">PPAT</shortName>
    </alternativeName>
</protein>
<evidence type="ECO:0000313" key="10">
    <source>
        <dbReference type="Proteomes" id="UP001060368"/>
    </source>
</evidence>
<dbReference type="EC" id="2.7.7.3" evidence="7"/>
<keyword evidence="6 7" id="KW-0173">Coenzyme A biosynthesis</keyword>
<evidence type="ECO:0000256" key="6">
    <source>
        <dbReference type="ARBA" id="ARBA00022993"/>
    </source>
</evidence>
<keyword evidence="3 7" id="KW-0548">Nucleotidyltransferase</keyword>
<dbReference type="InterPro" id="IPR004821">
    <property type="entry name" value="Cyt_trans-like"/>
</dbReference>
<evidence type="ECO:0000256" key="7">
    <source>
        <dbReference type="HAMAP-Rule" id="MF_00647"/>
    </source>
</evidence>
<keyword evidence="2 7" id="KW-0808">Transferase</keyword>
<keyword evidence="5 7" id="KW-0067">ATP-binding</keyword>
<keyword evidence="10" id="KW-1185">Reference proteome</keyword>
<name>A0A9E7PLA4_9EURY</name>
<accession>A0A9E7PLA4</accession>
<comment type="function">
    <text evidence="7">Reversibly transfers an adenylyl group from ATP to 4'-phosphopantetheine, yielding dephospho-CoA (dPCoA) and pyrophosphate.</text>
</comment>
<dbReference type="InterPro" id="IPR023540">
    <property type="entry name" value="PPAT_arch"/>
</dbReference>
<dbReference type="GO" id="GO:0005524">
    <property type="term" value="F:ATP binding"/>
    <property type="evidence" value="ECO:0007669"/>
    <property type="project" value="UniProtKB-KW"/>
</dbReference>
<evidence type="ECO:0000256" key="2">
    <source>
        <dbReference type="ARBA" id="ARBA00022679"/>
    </source>
</evidence>
<dbReference type="GO" id="GO:0015937">
    <property type="term" value="P:coenzyme A biosynthetic process"/>
    <property type="evidence" value="ECO:0007669"/>
    <property type="project" value="UniProtKB-UniRule"/>
</dbReference>